<dbReference type="InterPro" id="IPR011990">
    <property type="entry name" value="TPR-like_helical_dom_sf"/>
</dbReference>
<name>A0A7S4DVA1_9EUKA</name>
<feature type="compositionally biased region" description="Low complexity" evidence="1">
    <location>
        <begin position="301"/>
        <end position="321"/>
    </location>
</feature>
<dbReference type="CDD" id="cd24142">
    <property type="entry name" value="ACL4-like"/>
    <property type="match status" value="1"/>
</dbReference>
<reference evidence="2" key="1">
    <citation type="submission" date="2021-01" db="EMBL/GenBank/DDBJ databases">
        <authorList>
            <person name="Corre E."/>
            <person name="Pelletier E."/>
            <person name="Niang G."/>
            <person name="Scheremetjew M."/>
            <person name="Finn R."/>
            <person name="Kale V."/>
            <person name="Holt S."/>
            <person name="Cochrane G."/>
            <person name="Meng A."/>
            <person name="Brown T."/>
            <person name="Cohen L."/>
        </authorList>
    </citation>
    <scope>NUCLEOTIDE SEQUENCE</scope>
    <source>
        <strain evidence="2">CCCM811</strain>
    </source>
</reference>
<dbReference type="SUPFAM" id="SSF81901">
    <property type="entry name" value="HCP-like"/>
    <property type="match status" value="1"/>
</dbReference>
<protein>
    <submittedName>
        <fullName evidence="2">Uncharacterized protein</fullName>
    </submittedName>
</protein>
<sequence length="331" mass="35895">MSRNGTQRKKAGGSSKMVAMMAEAEKKVYEGDFKSAKSLLEVILKATPKNLHALDLFAKGATDAGDAQTAIKILKHAISIDPKTYHRWMDLAQIQDGVTALKCYRQGLALMEEALKTVAGAAGADQKTMQTIRVEMASGYASVAELFVTDLCDENGAEKECEKAVGAALRVCSQSPEANYAAANLRYIQGRGQDAAPHLGTCVNSLKSGNFNSTYEFRMNVAQLCFEMGNLEAALDITEGLLEEDNRIVQTWYFASLCYFRAGDLATANEYLQRAVAMLKKAPQRELMAACEELHEEMRKAAQGSAEQSQQRGGGRSSSEGGAEGMEQETS</sequence>
<evidence type="ECO:0000313" key="2">
    <source>
        <dbReference type="EMBL" id="CAE0672985.1"/>
    </source>
</evidence>
<organism evidence="2">
    <name type="scientific">Lotharella globosa</name>
    <dbReference type="NCBI Taxonomy" id="91324"/>
    <lineage>
        <taxon>Eukaryota</taxon>
        <taxon>Sar</taxon>
        <taxon>Rhizaria</taxon>
        <taxon>Cercozoa</taxon>
        <taxon>Chlorarachniophyceae</taxon>
        <taxon>Lotharella</taxon>
    </lineage>
</organism>
<dbReference type="AlphaFoldDB" id="A0A7S4DVA1"/>
<feature type="region of interest" description="Disordered" evidence="1">
    <location>
        <begin position="298"/>
        <end position="331"/>
    </location>
</feature>
<accession>A0A7S4DVA1</accession>
<gene>
    <name evidence="2" type="ORF">LGLO00237_LOCUS24661</name>
</gene>
<proteinExistence type="predicted"/>
<dbReference type="EMBL" id="HBIV01034569">
    <property type="protein sequence ID" value="CAE0672985.1"/>
    <property type="molecule type" value="Transcribed_RNA"/>
</dbReference>
<dbReference type="Gene3D" id="1.25.40.10">
    <property type="entry name" value="Tetratricopeptide repeat domain"/>
    <property type="match status" value="2"/>
</dbReference>
<evidence type="ECO:0000256" key="1">
    <source>
        <dbReference type="SAM" id="MobiDB-lite"/>
    </source>
</evidence>